<proteinExistence type="predicted"/>
<dbReference type="Proteomes" id="UP000054621">
    <property type="component" value="Unassembled WGS sequence"/>
</dbReference>
<dbReference type="InterPro" id="IPR025563">
    <property type="entry name" value="DUF4286"/>
</dbReference>
<dbReference type="AlphaFoldDB" id="A0A0W0YDC3"/>
<dbReference type="PATRIC" id="fig|28087.4.peg.2724"/>
<evidence type="ECO:0000313" key="2">
    <source>
        <dbReference type="Proteomes" id="UP000054621"/>
    </source>
</evidence>
<dbReference type="OrthoDB" id="34442at2"/>
<dbReference type="STRING" id="28087.Lsai_2530"/>
<organism evidence="1 2">
    <name type="scientific">Legionella sainthelensi</name>
    <dbReference type="NCBI Taxonomy" id="28087"/>
    <lineage>
        <taxon>Bacteria</taxon>
        <taxon>Pseudomonadati</taxon>
        <taxon>Pseudomonadota</taxon>
        <taxon>Gammaproteobacteria</taxon>
        <taxon>Legionellales</taxon>
        <taxon>Legionellaceae</taxon>
        <taxon>Legionella</taxon>
    </lineage>
</organism>
<dbReference type="Pfam" id="PF14114">
    <property type="entry name" value="DUF4286"/>
    <property type="match status" value="1"/>
</dbReference>
<dbReference type="EMBL" id="LNYV01000036">
    <property type="protein sequence ID" value="KTD54938.1"/>
    <property type="molecule type" value="Genomic_DNA"/>
</dbReference>
<protein>
    <recommendedName>
        <fullName evidence="3">DUF4286 domain-containing protein</fullName>
    </recommendedName>
</protein>
<dbReference type="eggNOG" id="ENOG5033C6N">
    <property type="taxonomic scope" value="Bacteria"/>
</dbReference>
<gene>
    <name evidence="1" type="ORF">Lsai_2530</name>
</gene>
<comment type="caution">
    <text evidence="1">The sequence shown here is derived from an EMBL/GenBank/DDBJ whole genome shotgun (WGS) entry which is preliminary data.</text>
</comment>
<name>A0A0W0YDC3_9GAMM</name>
<evidence type="ECO:0000313" key="1">
    <source>
        <dbReference type="EMBL" id="KTD54938.1"/>
    </source>
</evidence>
<accession>A0A0W0YDC3</accession>
<evidence type="ECO:0008006" key="3">
    <source>
        <dbReference type="Google" id="ProtNLM"/>
    </source>
</evidence>
<sequence length="105" mass="12628">MVIYEVNLAIDKDVFAKFQVWLKEHVKEMLQLPGFIQARILKPESEEIVGRKELTVQYQLENRDSLTLYFTEFAAKMREEGIRLFQDKFSAERRIFEVQENIERQ</sequence>
<reference evidence="1 2" key="1">
    <citation type="submission" date="2015-11" db="EMBL/GenBank/DDBJ databases">
        <title>Genomic analysis of 38 Legionella species identifies large and diverse effector repertoires.</title>
        <authorList>
            <person name="Burstein D."/>
            <person name="Amaro F."/>
            <person name="Zusman T."/>
            <person name="Lifshitz Z."/>
            <person name="Cohen O."/>
            <person name="Gilbert J.A."/>
            <person name="Pupko T."/>
            <person name="Shuman H.A."/>
            <person name="Segal G."/>
        </authorList>
    </citation>
    <scope>NUCLEOTIDE SEQUENCE [LARGE SCALE GENOMIC DNA]</scope>
    <source>
        <strain evidence="1 2">Mt.St.Helens-4</strain>
    </source>
</reference>
<dbReference type="RefSeq" id="WP_027269688.1">
    <property type="nucleotide sequence ID" value="NZ_CAAAJE010000001.1"/>
</dbReference>